<dbReference type="PANTHER" id="PTHR37483">
    <property type="entry name" value="UPF0125 PROTEIN RATB"/>
    <property type="match status" value="1"/>
</dbReference>
<sequence length="104" mass="11404">MVRITVLHSPGPREVREQEFDLAAGATVGDALAACALEVPEGGEVGIWGRRTPMSHVLREGDRVEVCRPLVVDPKVARRERFQRQGARATGLFANRRPGAKQGY</sequence>
<proteinExistence type="inferred from homology"/>
<reference evidence="3" key="1">
    <citation type="submission" date="2020-12" db="EMBL/GenBank/DDBJ databases">
        <title>Ramlibacter sp. nov., isolated from a freshwater alga, Cryptomonas.</title>
        <authorList>
            <person name="Kim H.M."/>
            <person name="Jeon C.O."/>
        </authorList>
    </citation>
    <scope>NUCLEOTIDE SEQUENCE</scope>
    <source>
        <strain evidence="3">CrO1</strain>
    </source>
</reference>
<evidence type="ECO:0000313" key="3">
    <source>
        <dbReference type="EMBL" id="MBK0393409.1"/>
    </source>
</evidence>
<dbReference type="Proteomes" id="UP000617041">
    <property type="component" value="Unassembled WGS sequence"/>
</dbReference>
<comment type="caution">
    <text evidence="3">The sequence shown here is derived from an EMBL/GenBank/DDBJ whole genome shotgun (WGS) entry which is preliminary data.</text>
</comment>
<comment type="similarity">
    <text evidence="1 2">Belongs to the UPF0125 (RnfH) family.</text>
</comment>
<evidence type="ECO:0000256" key="2">
    <source>
        <dbReference type="HAMAP-Rule" id="MF_00460"/>
    </source>
</evidence>
<accession>A0A934PZP4</accession>
<dbReference type="Pfam" id="PF03658">
    <property type="entry name" value="Ub-RnfH"/>
    <property type="match status" value="1"/>
</dbReference>
<dbReference type="InterPro" id="IPR037021">
    <property type="entry name" value="RnfH_sf"/>
</dbReference>
<evidence type="ECO:0000313" key="4">
    <source>
        <dbReference type="Proteomes" id="UP000617041"/>
    </source>
</evidence>
<dbReference type="RefSeq" id="WP_200790391.1">
    <property type="nucleotide sequence ID" value="NZ_JAEDAO010000001.1"/>
</dbReference>
<dbReference type="InterPro" id="IPR005346">
    <property type="entry name" value="RnfH"/>
</dbReference>
<dbReference type="EMBL" id="JAEDAO010000001">
    <property type="protein sequence ID" value="MBK0393409.1"/>
    <property type="molecule type" value="Genomic_DNA"/>
</dbReference>
<dbReference type="AlphaFoldDB" id="A0A934PZP4"/>
<dbReference type="HAMAP" id="MF_00460">
    <property type="entry name" value="UPF0125_RnfH"/>
    <property type="match status" value="1"/>
</dbReference>
<dbReference type="Gene3D" id="3.10.20.280">
    <property type="entry name" value="RnfH-like"/>
    <property type="match status" value="1"/>
</dbReference>
<organism evidence="3 4">
    <name type="scientific">Ramlibacter algicola</name>
    <dbReference type="NCBI Taxonomy" id="2795217"/>
    <lineage>
        <taxon>Bacteria</taxon>
        <taxon>Pseudomonadati</taxon>
        <taxon>Pseudomonadota</taxon>
        <taxon>Betaproteobacteria</taxon>
        <taxon>Burkholderiales</taxon>
        <taxon>Comamonadaceae</taxon>
        <taxon>Ramlibacter</taxon>
    </lineage>
</organism>
<name>A0A934PZP4_9BURK</name>
<evidence type="ECO:0000256" key="1">
    <source>
        <dbReference type="ARBA" id="ARBA00010645"/>
    </source>
</evidence>
<protein>
    <recommendedName>
        <fullName evidence="2">UPF0125 protein I8E28_12470</fullName>
    </recommendedName>
</protein>
<dbReference type="InterPro" id="IPR016155">
    <property type="entry name" value="Mopterin_synth/thiamin_S_b"/>
</dbReference>
<dbReference type="PANTHER" id="PTHR37483:SF1">
    <property type="entry name" value="UPF0125 PROTEIN RATB"/>
    <property type="match status" value="1"/>
</dbReference>
<gene>
    <name evidence="3" type="ORF">I8E28_12470</name>
</gene>
<dbReference type="SUPFAM" id="SSF54285">
    <property type="entry name" value="MoaD/ThiS"/>
    <property type="match status" value="1"/>
</dbReference>
<keyword evidence="4" id="KW-1185">Reference proteome</keyword>